<keyword evidence="2 7" id="KW-0245">EGF-like domain</keyword>
<reference evidence="9 10" key="1">
    <citation type="journal article" date="2007" name="Science">
        <title>Sea anemone genome reveals ancestral eumetazoan gene repertoire and genomic organization.</title>
        <authorList>
            <person name="Putnam N.H."/>
            <person name="Srivastava M."/>
            <person name="Hellsten U."/>
            <person name="Dirks B."/>
            <person name="Chapman J."/>
            <person name="Salamov A."/>
            <person name="Terry A."/>
            <person name="Shapiro H."/>
            <person name="Lindquist E."/>
            <person name="Kapitonov V.V."/>
            <person name="Jurka J."/>
            <person name="Genikhovich G."/>
            <person name="Grigoriev I.V."/>
            <person name="Lucas S.M."/>
            <person name="Steele R.E."/>
            <person name="Finnerty J.R."/>
            <person name="Technau U."/>
            <person name="Martindale M.Q."/>
            <person name="Rokhsar D.S."/>
        </authorList>
    </citation>
    <scope>NUCLEOTIDE SEQUENCE [LARGE SCALE GENOMIC DNA]</scope>
    <source>
        <strain evidence="10">CH2 X CH6</strain>
    </source>
</reference>
<dbReference type="Pfam" id="PF00008">
    <property type="entry name" value="EGF"/>
    <property type="match status" value="1"/>
</dbReference>
<proteinExistence type="inferred from homology"/>
<feature type="disulfide bond" evidence="7">
    <location>
        <begin position="6"/>
        <end position="23"/>
    </location>
</feature>
<organism evidence="9 10">
    <name type="scientific">Nematostella vectensis</name>
    <name type="common">Starlet sea anemone</name>
    <dbReference type="NCBI Taxonomy" id="45351"/>
    <lineage>
        <taxon>Eukaryota</taxon>
        <taxon>Metazoa</taxon>
        <taxon>Cnidaria</taxon>
        <taxon>Anthozoa</taxon>
        <taxon>Hexacorallia</taxon>
        <taxon>Actiniaria</taxon>
        <taxon>Edwardsiidae</taxon>
        <taxon>Nematostella</taxon>
    </lineage>
</organism>
<dbReference type="PROSITE" id="PS00022">
    <property type="entry name" value="EGF_1"/>
    <property type="match status" value="1"/>
</dbReference>
<accession>A7SNJ1</accession>
<dbReference type="PROSITE" id="PS01186">
    <property type="entry name" value="EGF_2"/>
    <property type="match status" value="2"/>
</dbReference>
<evidence type="ECO:0000256" key="6">
    <source>
        <dbReference type="ARBA" id="ARBA00023180"/>
    </source>
</evidence>
<dbReference type="InParanoid" id="A7SNJ1"/>
<keyword evidence="5 7" id="KW-1015">Disulfide bond</keyword>
<feature type="disulfide bond" evidence="7">
    <location>
        <begin position="25"/>
        <end position="34"/>
    </location>
</feature>
<evidence type="ECO:0000256" key="2">
    <source>
        <dbReference type="ARBA" id="ARBA00022536"/>
    </source>
</evidence>
<dbReference type="SUPFAM" id="SSF57196">
    <property type="entry name" value="EGF/Laminin"/>
    <property type="match status" value="2"/>
</dbReference>
<evidence type="ECO:0000259" key="8">
    <source>
        <dbReference type="PROSITE" id="PS50026"/>
    </source>
</evidence>
<dbReference type="SMART" id="SM00181">
    <property type="entry name" value="EGF"/>
    <property type="match status" value="2"/>
</dbReference>
<evidence type="ECO:0000256" key="3">
    <source>
        <dbReference type="ARBA" id="ARBA00022729"/>
    </source>
</evidence>
<evidence type="ECO:0000256" key="1">
    <source>
        <dbReference type="ARBA" id="ARBA00006373"/>
    </source>
</evidence>
<dbReference type="FunFam" id="2.10.25.10:FF:000185">
    <property type="entry name" value="basement membrane-specific heparan sulfate proteoglycan core protein-like"/>
    <property type="match status" value="1"/>
</dbReference>
<dbReference type="PROSITE" id="PS50026">
    <property type="entry name" value="EGF_3"/>
    <property type="match status" value="2"/>
</dbReference>
<dbReference type="InterPro" id="IPR001881">
    <property type="entry name" value="EGF-like_Ca-bd_dom"/>
</dbReference>
<evidence type="ECO:0000313" key="9">
    <source>
        <dbReference type="EMBL" id="EDO34718.1"/>
    </source>
</evidence>
<comment type="caution">
    <text evidence="7">Lacks conserved residue(s) required for the propagation of feature annotation.</text>
</comment>
<evidence type="ECO:0000256" key="4">
    <source>
        <dbReference type="ARBA" id="ARBA00022737"/>
    </source>
</evidence>
<feature type="disulfide bond" evidence="7">
    <location>
        <begin position="65"/>
        <end position="74"/>
    </location>
</feature>
<gene>
    <name evidence="9" type="ORF">NEMVEDRAFT_v1g124926</name>
</gene>
<sequence>CDSSPCQNNATCTNKEDNSGYNCTCSTGFTGSDCETQVKPCGSSPCKNNSTCTNKDENSGYDCTCSTGFTESDCETQGNKILINY</sequence>
<keyword evidence="6" id="KW-0325">Glycoprotein</keyword>
<dbReference type="EMBL" id="DS469721">
    <property type="protein sequence ID" value="EDO34718.1"/>
    <property type="molecule type" value="Genomic_DNA"/>
</dbReference>
<dbReference type="GO" id="GO:0071944">
    <property type="term" value="C:cell periphery"/>
    <property type="evidence" value="ECO:0007669"/>
    <property type="project" value="UniProtKB-ARBA"/>
</dbReference>
<dbReference type="HOGENOM" id="CLU_004826_11_2_1"/>
<protein>
    <recommendedName>
        <fullName evidence="8">EGF-like domain-containing protein</fullName>
    </recommendedName>
</protein>
<dbReference type="eggNOG" id="KOG1217">
    <property type="taxonomic scope" value="Eukaryota"/>
</dbReference>
<dbReference type="PhylomeDB" id="A7SNJ1"/>
<feature type="non-terminal residue" evidence="9">
    <location>
        <position position="85"/>
    </location>
</feature>
<dbReference type="SMART" id="SM00179">
    <property type="entry name" value="EGF_CA"/>
    <property type="match status" value="2"/>
</dbReference>
<comment type="similarity">
    <text evidence="1">Belongs to the EGF domain peptide family.</text>
</comment>
<dbReference type="CDD" id="cd00054">
    <property type="entry name" value="EGF_CA"/>
    <property type="match status" value="1"/>
</dbReference>
<feature type="domain" description="EGF-like" evidence="8">
    <location>
        <begin position="37"/>
        <end position="75"/>
    </location>
</feature>
<dbReference type="PANTHER" id="PTHR24049">
    <property type="entry name" value="CRUMBS FAMILY MEMBER"/>
    <property type="match status" value="1"/>
</dbReference>
<feature type="disulfide bond" evidence="7">
    <location>
        <begin position="46"/>
        <end position="63"/>
    </location>
</feature>
<keyword evidence="4" id="KW-0677">Repeat</keyword>
<name>A7SNJ1_NEMVE</name>
<dbReference type="OMA" id="TESDCET"/>
<keyword evidence="3" id="KW-0732">Signal</keyword>
<dbReference type="Proteomes" id="UP000001593">
    <property type="component" value="Unassembled WGS sequence"/>
</dbReference>
<keyword evidence="10" id="KW-1185">Reference proteome</keyword>
<evidence type="ECO:0000313" key="10">
    <source>
        <dbReference type="Proteomes" id="UP000001593"/>
    </source>
</evidence>
<dbReference type="InterPro" id="IPR000742">
    <property type="entry name" value="EGF"/>
</dbReference>
<dbReference type="AlphaFoldDB" id="A7SNJ1"/>
<feature type="domain" description="EGF-like" evidence="8">
    <location>
        <begin position="1"/>
        <end position="35"/>
    </location>
</feature>
<dbReference type="STRING" id="45351.A7SNJ1"/>
<dbReference type="Gene3D" id="2.10.25.10">
    <property type="entry name" value="Laminin"/>
    <property type="match status" value="2"/>
</dbReference>
<evidence type="ECO:0000256" key="7">
    <source>
        <dbReference type="PROSITE-ProRule" id="PRU00076"/>
    </source>
</evidence>
<dbReference type="KEGG" id="nve:5506092"/>
<evidence type="ECO:0000256" key="5">
    <source>
        <dbReference type="ARBA" id="ARBA00023157"/>
    </source>
</evidence>
<dbReference type="PANTHER" id="PTHR24049:SF22">
    <property type="entry name" value="DROSOPHILA CRUMBS HOMOLOG"/>
    <property type="match status" value="1"/>
</dbReference>
<dbReference type="InterPro" id="IPR051022">
    <property type="entry name" value="Notch_Cell-Fate_Det"/>
</dbReference>
<dbReference type="GO" id="GO:0005509">
    <property type="term" value="F:calcium ion binding"/>
    <property type="evidence" value="ECO:0007669"/>
    <property type="project" value="InterPro"/>
</dbReference>